<evidence type="ECO:0000313" key="9">
    <source>
        <dbReference type="Proteomes" id="UP001500503"/>
    </source>
</evidence>
<comment type="similarity">
    <text evidence="1">Belongs to the glycosyl hydrolase 65 family.</text>
</comment>
<evidence type="ECO:0000313" key="8">
    <source>
        <dbReference type="EMBL" id="GAA4507379.1"/>
    </source>
</evidence>
<dbReference type="Pfam" id="PF03636">
    <property type="entry name" value="Glyco_hydro_65N"/>
    <property type="match status" value="1"/>
</dbReference>
<dbReference type="InterPro" id="IPR005196">
    <property type="entry name" value="Glyco_hydro_65_N"/>
</dbReference>
<dbReference type="PIRSF" id="PIRSF036289">
    <property type="entry name" value="Glycosyl_hydrolase_malt_phosph"/>
    <property type="match status" value="1"/>
</dbReference>
<dbReference type="EMBL" id="BAABHF010000041">
    <property type="protein sequence ID" value="GAA4507379.1"/>
    <property type="molecule type" value="Genomic_DNA"/>
</dbReference>
<evidence type="ECO:0000259" key="6">
    <source>
        <dbReference type="Pfam" id="PF03633"/>
    </source>
</evidence>
<dbReference type="Gene3D" id="2.70.98.40">
    <property type="entry name" value="Glycoside hydrolase, family 65, N-terminal domain"/>
    <property type="match status" value="1"/>
</dbReference>
<keyword evidence="2" id="KW-0328">Glycosyltransferase</keyword>
<dbReference type="Proteomes" id="UP001500503">
    <property type="component" value="Unassembled WGS sequence"/>
</dbReference>
<dbReference type="InterPro" id="IPR037018">
    <property type="entry name" value="GH65_N"/>
</dbReference>
<dbReference type="RefSeq" id="WP_345470462.1">
    <property type="nucleotide sequence ID" value="NZ_BAABHF010000041.1"/>
</dbReference>
<keyword evidence="9" id="KW-1185">Reference proteome</keyword>
<organism evidence="8 9">
    <name type="scientific">Actinoallomurus oryzae</name>
    <dbReference type="NCBI Taxonomy" id="502180"/>
    <lineage>
        <taxon>Bacteria</taxon>
        <taxon>Bacillati</taxon>
        <taxon>Actinomycetota</taxon>
        <taxon>Actinomycetes</taxon>
        <taxon>Streptosporangiales</taxon>
        <taxon>Thermomonosporaceae</taxon>
        <taxon>Actinoallomurus</taxon>
    </lineage>
</organism>
<dbReference type="PANTHER" id="PTHR11051">
    <property type="entry name" value="GLYCOSYL HYDROLASE-RELATED"/>
    <property type="match status" value="1"/>
</dbReference>
<dbReference type="InterPro" id="IPR005195">
    <property type="entry name" value="Glyco_hydro_65_M"/>
</dbReference>
<feature type="domain" description="Glycoside hydrolase family 65 central catalytic" evidence="5">
    <location>
        <begin position="324"/>
        <end position="719"/>
    </location>
</feature>
<dbReference type="PANTHER" id="PTHR11051:SF8">
    <property type="entry name" value="PROTEIN-GLUCOSYLGALACTOSYLHYDROXYLYSINE GLUCOSIDASE"/>
    <property type="match status" value="1"/>
</dbReference>
<protein>
    <submittedName>
        <fullName evidence="8">Glycosyl hydrolase family 65 protein</fullName>
    </submittedName>
</protein>
<keyword evidence="3" id="KW-0808">Transferase</keyword>
<dbReference type="SUPFAM" id="SSF48208">
    <property type="entry name" value="Six-hairpin glycosidases"/>
    <property type="match status" value="1"/>
</dbReference>
<dbReference type="InterPro" id="IPR017045">
    <property type="entry name" value="Malt_Pase/Glycosyl_Hdrlase"/>
</dbReference>
<reference evidence="9" key="1">
    <citation type="journal article" date="2019" name="Int. J. Syst. Evol. Microbiol.">
        <title>The Global Catalogue of Microorganisms (GCM) 10K type strain sequencing project: providing services to taxonomists for standard genome sequencing and annotation.</title>
        <authorList>
            <consortium name="The Broad Institute Genomics Platform"/>
            <consortium name="The Broad Institute Genome Sequencing Center for Infectious Disease"/>
            <person name="Wu L."/>
            <person name="Ma J."/>
        </authorList>
    </citation>
    <scope>NUCLEOTIDE SEQUENCE [LARGE SCALE GENOMIC DNA]</scope>
    <source>
        <strain evidence="9">JCM 17933</strain>
    </source>
</reference>
<evidence type="ECO:0000256" key="1">
    <source>
        <dbReference type="ARBA" id="ARBA00006768"/>
    </source>
</evidence>
<dbReference type="SUPFAM" id="SSF74650">
    <property type="entry name" value="Galactose mutarotase-like"/>
    <property type="match status" value="1"/>
</dbReference>
<evidence type="ECO:0000256" key="3">
    <source>
        <dbReference type="ARBA" id="ARBA00022679"/>
    </source>
</evidence>
<evidence type="ECO:0000259" key="5">
    <source>
        <dbReference type="Pfam" id="PF03632"/>
    </source>
</evidence>
<evidence type="ECO:0000256" key="4">
    <source>
        <dbReference type="ARBA" id="ARBA00023295"/>
    </source>
</evidence>
<proteinExistence type="inferred from homology"/>
<dbReference type="InterPro" id="IPR005194">
    <property type="entry name" value="Glyco_hydro_65_C"/>
</dbReference>
<gene>
    <name evidence="8" type="ORF">GCM10023191_065680</name>
</gene>
<accession>A0ABP8QNM8</accession>
<dbReference type="Pfam" id="PF03633">
    <property type="entry name" value="Glyco_hydro_65C"/>
    <property type="match status" value="1"/>
</dbReference>
<evidence type="ECO:0000256" key="2">
    <source>
        <dbReference type="ARBA" id="ARBA00022676"/>
    </source>
</evidence>
<dbReference type="InterPro" id="IPR011013">
    <property type="entry name" value="Gal_mutarotase_sf_dom"/>
</dbReference>
<name>A0ABP8QNM8_9ACTN</name>
<feature type="domain" description="Glycoside hydrolase family 65 C-terminal" evidence="6">
    <location>
        <begin position="729"/>
        <end position="791"/>
    </location>
</feature>
<dbReference type="Gene3D" id="1.50.10.10">
    <property type="match status" value="1"/>
</dbReference>
<dbReference type="InterPro" id="IPR008928">
    <property type="entry name" value="6-hairpin_glycosidase_sf"/>
</dbReference>
<comment type="caution">
    <text evidence="8">The sequence shown here is derived from an EMBL/GenBank/DDBJ whole genome shotgun (WGS) entry which is preliminary data.</text>
</comment>
<keyword evidence="8" id="KW-0378">Hydrolase</keyword>
<dbReference type="InterPro" id="IPR012341">
    <property type="entry name" value="6hp_glycosidase-like_sf"/>
</dbReference>
<dbReference type="GO" id="GO:0016787">
    <property type="term" value="F:hydrolase activity"/>
    <property type="evidence" value="ECO:0007669"/>
    <property type="project" value="UniProtKB-KW"/>
</dbReference>
<sequence length="809" mass="90902">MRALPERPLTTDPWRVGYEGFKPAEERLREALCTLGNGYFATRGAAPEANAGNAHYPGTYVGGCYDRLPSRIAGRTVVNEDLVNVPNWLPLTFRAQNGDWFAPERFDLLDYRQELDLRRGLLSRWLRYRDAAGRVTEVAQCRLVSMDDPHLAALQTTIRAENWSGRLEIRSGLDTRVGNRGVPRYRGLASEHLTARSTGADRDLIWSDAMTATSAVRIALACRTVVHDTETAHGETRVQPGWIARHLTVAIDRDEVVTVEKVVALHTSRDRADGPAPMVTARRAVARAPDFAELRERHRLAWASLWRRARLDVGGGPAQRTVNLHLFHLLQTVSPHTVDLDVGVPARGLHGEAYRGHVFWDELFVLPFLSLRFPEVVRALLLYRWRRLPAARRAARGVGRTGAMYPWQSGSDGREETQVLHLNPSSGRWLPDNSHLQRHVGLAIAYNIWQYYQATGDLDFLAGEGGEMLLEIARFWASAATFDPPTDRYDIRGVMGPDEYHDAYPGAATPGLDNNAYTNVMAAWTLWRALDLLDLLPLRRRKRLCERVALAEEEPARFDHVSRRLRVIFHQDGVISQFDGYDQLAEFDWEGYQSRYGDIRRLDRVLEAEGDTTNRYKASKQADVLMLFYLLSADELRALFARLDYRFDRETIPKTVSYYLTRTSHGSTLSAVVHAWVLARSDRLASWRFFLEALDSDLHDVQGGTTGEGIHLGAMAGTLDLAQRCYTGLELRGDVLRLAPALPPGLPGLAMELRYRDHASVRLRAGPDGVRISLPPSALPPIRVALGDGPVSILPAGHTLWLRPGRTKE</sequence>
<dbReference type="Pfam" id="PF03632">
    <property type="entry name" value="Glyco_hydro_65m"/>
    <property type="match status" value="1"/>
</dbReference>
<keyword evidence="4" id="KW-0326">Glycosidase</keyword>
<feature type="domain" description="Glycoside hydrolase family 65 N-terminal" evidence="7">
    <location>
        <begin position="18"/>
        <end position="269"/>
    </location>
</feature>
<evidence type="ECO:0000259" key="7">
    <source>
        <dbReference type="Pfam" id="PF03636"/>
    </source>
</evidence>